<evidence type="ECO:0000256" key="2">
    <source>
        <dbReference type="ARBA" id="ARBA00005417"/>
    </source>
</evidence>
<evidence type="ECO:0000256" key="5">
    <source>
        <dbReference type="ARBA" id="ARBA00022519"/>
    </source>
</evidence>
<comment type="subcellular location">
    <subcellularLocation>
        <location evidence="1">Cell membrane</location>
        <topology evidence="1">Peripheral membrane protein</topology>
    </subcellularLocation>
</comment>
<proteinExistence type="inferred from homology"/>
<dbReference type="GO" id="GO:0005886">
    <property type="term" value="C:plasma membrane"/>
    <property type="evidence" value="ECO:0007669"/>
    <property type="project" value="UniProtKB-SubCell"/>
</dbReference>
<evidence type="ECO:0000256" key="3">
    <source>
        <dbReference type="ARBA" id="ARBA00022448"/>
    </source>
</evidence>
<dbReference type="Gene3D" id="3.40.50.300">
    <property type="entry name" value="P-loop containing nucleotide triphosphate hydrolases"/>
    <property type="match status" value="1"/>
</dbReference>
<dbReference type="Pfam" id="PF00005">
    <property type="entry name" value="ABC_tran"/>
    <property type="match status" value="1"/>
</dbReference>
<dbReference type="InterPro" id="IPR027417">
    <property type="entry name" value="P-loop_NTPase"/>
</dbReference>
<evidence type="ECO:0000256" key="9">
    <source>
        <dbReference type="ARBA" id="ARBA00023136"/>
    </source>
</evidence>
<evidence type="ECO:0000256" key="1">
    <source>
        <dbReference type="ARBA" id="ARBA00004202"/>
    </source>
</evidence>
<dbReference type="InterPro" id="IPR003593">
    <property type="entry name" value="AAA+_ATPase"/>
</dbReference>
<dbReference type="RefSeq" id="WP_091730648.1">
    <property type="nucleotide sequence ID" value="NZ_LT629757.1"/>
</dbReference>
<protein>
    <submittedName>
        <fullName evidence="11">Peptide/nickel transport system ATP-binding protein</fullName>
    </submittedName>
</protein>
<keyword evidence="6" id="KW-0547">Nucleotide-binding</keyword>
<dbReference type="PROSITE" id="PS50893">
    <property type="entry name" value="ABC_TRANSPORTER_2"/>
    <property type="match status" value="1"/>
</dbReference>
<evidence type="ECO:0000313" key="11">
    <source>
        <dbReference type="EMBL" id="SDS80394.1"/>
    </source>
</evidence>
<dbReference type="PROSITE" id="PS00211">
    <property type="entry name" value="ABC_TRANSPORTER_1"/>
    <property type="match status" value="1"/>
</dbReference>
<dbReference type="InterPro" id="IPR003439">
    <property type="entry name" value="ABC_transporter-like_ATP-bd"/>
</dbReference>
<keyword evidence="3" id="KW-0813">Transport</keyword>
<dbReference type="STRING" id="642780.SAMN04488570_2736"/>
<keyword evidence="8" id="KW-1278">Translocase</keyword>
<evidence type="ECO:0000256" key="6">
    <source>
        <dbReference type="ARBA" id="ARBA00022741"/>
    </source>
</evidence>
<dbReference type="InterPro" id="IPR050388">
    <property type="entry name" value="ABC_Ni/Peptide_Import"/>
</dbReference>
<keyword evidence="5" id="KW-0997">Cell inner membrane</keyword>
<organism evidence="11 12">
    <name type="scientific">Nocardioides scoriae</name>
    <dbReference type="NCBI Taxonomy" id="642780"/>
    <lineage>
        <taxon>Bacteria</taxon>
        <taxon>Bacillati</taxon>
        <taxon>Actinomycetota</taxon>
        <taxon>Actinomycetes</taxon>
        <taxon>Propionibacteriales</taxon>
        <taxon>Nocardioidaceae</taxon>
        <taxon>Nocardioides</taxon>
    </lineage>
</organism>
<name>A0A1H1V6G5_9ACTN</name>
<feature type="domain" description="ABC transporter" evidence="10">
    <location>
        <begin position="5"/>
        <end position="228"/>
    </location>
</feature>
<keyword evidence="4" id="KW-1003">Cell membrane</keyword>
<evidence type="ECO:0000256" key="7">
    <source>
        <dbReference type="ARBA" id="ARBA00022840"/>
    </source>
</evidence>
<evidence type="ECO:0000256" key="4">
    <source>
        <dbReference type="ARBA" id="ARBA00022475"/>
    </source>
</evidence>
<evidence type="ECO:0000256" key="8">
    <source>
        <dbReference type="ARBA" id="ARBA00022967"/>
    </source>
</evidence>
<dbReference type="PANTHER" id="PTHR43297">
    <property type="entry name" value="OLIGOPEPTIDE TRANSPORT ATP-BINDING PROTEIN APPD"/>
    <property type="match status" value="1"/>
</dbReference>
<dbReference type="EMBL" id="LT629757">
    <property type="protein sequence ID" value="SDS80394.1"/>
    <property type="molecule type" value="Genomic_DNA"/>
</dbReference>
<dbReference type="GO" id="GO:0016887">
    <property type="term" value="F:ATP hydrolysis activity"/>
    <property type="evidence" value="ECO:0007669"/>
    <property type="project" value="InterPro"/>
</dbReference>
<keyword evidence="9" id="KW-0472">Membrane</keyword>
<dbReference type="InterPro" id="IPR017871">
    <property type="entry name" value="ABC_transporter-like_CS"/>
</dbReference>
<dbReference type="Proteomes" id="UP000198859">
    <property type="component" value="Chromosome I"/>
</dbReference>
<keyword evidence="7 11" id="KW-0067">ATP-binding</keyword>
<dbReference type="PANTHER" id="PTHR43297:SF14">
    <property type="entry name" value="ATPASE AAA-TYPE CORE DOMAIN-CONTAINING PROTEIN"/>
    <property type="match status" value="1"/>
</dbReference>
<keyword evidence="12" id="KW-1185">Reference proteome</keyword>
<evidence type="ECO:0000259" key="10">
    <source>
        <dbReference type="PROSITE" id="PS50893"/>
    </source>
</evidence>
<sequence length="229" mass="24271">MQPLLTLDDLVVAASGRRLVDGVGLHVDAGERVALVGPSGAGKSLTVGAVLGRLGAAYDATARLRLGDRALDVARPTGRDGLAAVHQASAVALNPVVAVGTQLALVVRRRRRCGRAEARRSAVALLRAVDLDDAERLRRRCPGELSGGQRQRVCLALALASRPRLLIADEPTTALDTVTRRRTADTLDRLCAQHGTALLLVTHDVQVARDLCTRAVRLEAGRVVGEDAW</sequence>
<dbReference type="AlphaFoldDB" id="A0A1H1V6G5"/>
<dbReference type="SUPFAM" id="SSF52540">
    <property type="entry name" value="P-loop containing nucleoside triphosphate hydrolases"/>
    <property type="match status" value="1"/>
</dbReference>
<gene>
    <name evidence="11" type="ORF">SAMN04488570_2736</name>
</gene>
<dbReference type="GO" id="GO:0005524">
    <property type="term" value="F:ATP binding"/>
    <property type="evidence" value="ECO:0007669"/>
    <property type="project" value="UniProtKB-KW"/>
</dbReference>
<dbReference type="SMART" id="SM00382">
    <property type="entry name" value="AAA"/>
    <property type="match status" value="1"/>
</dbReference>
<evidence type="ECO:0000313" key="12">
    <source>
        <dbReference type="Proteomes" id="UP000198859"/>
    </source>
</evidence>
<dbReference type="OrthoDB" id="5357528at2"/>
<accession>A0A1H1V6G5</accession>
<comment type="similarity">
    <text evidence="2">Belongs to the ABC transporter superfamily.</text>
</comment>
<reference evidence="12" key="1">
    <citation type="submission" date="2016-10" db="EMBL/GenBank/DDBJ databases">
        <authorList>
            <person name="Varghese N."/>
            <person name="Submissions S."/>
        </authorList>
    </citation>
    <scope>NUCLEOTIDE SEQUENCE [LARGE SCALE GENOMIC DNA]</scope>
    <source>
        <strain evidence="12">DSM 22127</strain>
    </source>
</reference>